<sequence length="343" mass="38227">MSDEHHDNAEWFSEMLASRSTINRNVRRSLAEFHRNVQDSLVNVDVSQRSSSTLRCYALAPSTRRIPAAVFHGPVASSVGIHAAHCPISPTGLPVPAVTPIRPRSVTPTLSSRPLFNTSLPNIRPLTPKSPPTSLQPSASLSVAPLSASSPQSESAISSQLTRLIRMFQGFAAKQEELIRDVAIVKECLNQRRLFPDVDAQGEAVREIRSHALPVNSVSSFRELEANLQRQPFRTVVMDHLKAMSASSARLLLRRCMREAIGSQLAVEMTYAGGKNKLAFKDTILRRVIEETVLSQEVSSETGRDDVNRWMRCWFYDARDRGGKCRLRKPKTPLQERESHAEV</sequence>
<keyword evidence="3" id="KW-1185">Reference proteome</keyword>
<dbReference type="Proteomes" id="UP000822476">
    <property type="component" value="Unassembled WGS sequence"/>
</dbReference>
<dbReference type="AlphaFoldDB" id="A0A8S9YEU4"/>
<comment type="caution">
    <text evidence="2">The sequence shown here is derived from an EMBL/GenBank/DDBJ whole genome shotgun (WGS) entry which is preliminary data.</text>
</comment>
<reference evidence="2" key="1">
    <citation type="submission" date="2019-07" db="EMBL/GenBank/DDBJ databases">
        <title>Annotation for the trematode Paragonimus miyazaki's.</title>
        <authorList>
            <person name="Choi Y.-J."/>
        </authorList>
    </citation>
    <scope>NUCLEOTIDE SEQUENCE</scope>
    <source>
        <strain evidence="2">Japan</strain>
    </source>
</reference>
<name>A0A8S9YEU4_9TREM</name>
<dbReference type="EMBL" id="JTDE01007519">
    <property type="protein sequence ID" value="KAF7238634.1"/>
    <property type="molecule type" value="Genomic_DNA"/>
</dbReference>
<feature type="region of interest" description="Disordered" evidence="1">
    <location>
        <begin position="110"/>
        <end position="149"/>
    </location>
</feature>
<organism evidence="2 3">
    <name type="scientific">Paragonimus skrjabini miyazakii</name>
    <dbReference type="NCBI Taxonomy" id="59628"/>
    <lineage>
        <taxon>Eukaryota</taxon>
        <taxon>Metazoa</taxon>
        <taxon>Spiralia</taxon>
        <taxon>Lophotrochozoa</taxon>
        <taxon>Platyhelminthes</taxon>
        <taxon>Trematoda</taxon>
        <taxon>Digenea</taxon>
        <taxon>Plagiorchiida</taxon>
        <taxon>Troglotremata</taxon>
        <taxon>Troglotrematidae</taxon>
        <taxon>Paragonimus</taxon>
    </lineage>
</organism>
<gene>
    <name evidence="2" type="ORF">EG68_10984</name>
</gene>
<protein>
    <recommendedName>
        <fullName evidence="4">DUF4806 domain-containing protein</fullName>
    </recommendedName>
</protein>
<evidence type="ECO:0000313" key="3">
    <source>
        <dbReference type="Proteomes" id="UP000822476"/>
    </source>
</evidence>
<accession>A0A8S9YEU4</accession>
<proteinExistence type="predicted"/>
<feature type="compositionally biased region" description="Low complexity" evidence="1">
    <location>
        <begin position="135"/>
        <end position="149"/>
    </location>
</feature>
<evidence type="ECO:0000313" key="2">
    <source>
        <dbReference type="EMBL" id="KAF7238634.1"/>
    </source>
</evidence>
<evidence type="ECO:0000256" key="1">
    <source>
        <dbReference type="SAM" id="MobiDB-lite"/>
    </source>
</evidence>
<feature type="compositionally biased region" description="Polar residues" evidence="1">
    <location>
        <begin position="110"/>
        <end position="121"/>
    </location>
</feature>
<evidence type="ECO:0008006" key="4">
    <source>
        <dbReference type="Google" id="ProtNLM"/>
    </source>
</evidence>